<organism evidence="1 2">
    <name type="scientific">Cryptosporidium canis</name>
    <dbReference type="NCBI Taxonomy" id="195482"/>
    <lineage>
        <taxon>Eukaryota</taxon>
        <taxon>Sar</taxon>
        <taxon>Alveolata</taxon>
        <taxon>Apicomplexa</taxon>
        <taxon>Conoidasida</taxon>
        <taxon>Coccidia</taxon>
        <taxon>Eucoccidiorida</taxon>
        <taxon>Eimeriorina</taxon>
        <taxon>Cryptosporidiidae</taxon>
        <taxon>Cryptosporidium</taxon>
    </lineage>
</organism>
<proteinExistence type="predicted"/>
<evidence type="ECO:0000313" key="2">
    <source>
        <dbReference type="Proteomes" id="UP001071777"/>
    </source>
</evidence>
<dbReference type="Proteomes" id="UP001071777">
    <property type="component" value="Unassembled WGS sequence"/>
</dbReference>
<sequence length="320" mass="36941">MNTPRYSHEWIDATSRQCSEFSRASFITARTDNPIYYDCEELEYFEHEIDSYSTPNLNSKSLESQTLRLPRITPRSETKSTYKSDYISKLSNKYCIDKIQERNRSRTTPYKKSMFGHIDHFCSNDELVAQQFNECSLYKNGLQSSDLTPKMELIKNENIGNIISTKSESKCALNCDKSRTSIITHLNKAYSSVGSCEIGQNPEKKQEISLQIYPNKAKSHTAEPNIQYNKEMSPNEVTKVDNSKYVNLSRKEVSVKNSYKPIEFTVNINKNKIKKQLSFALPNVFLEGEVDNIRRGNNRSNCIFSTLLHFKNICCLVDYN</sequence>
<accession>A0ABQ8PBE9</accession>
<evidence type="ECO:0000313" key="1">
    <source>
        <dbReference type="EMBL" id="KAJ1615288.1"/>
    </source>
</evidence>
<gene>
    <name evidence="1" type="ORF">OJ252_276</name>
</gene>
<dbReference type="EMBL" id="JAPCXB010000008">
    <property type="protein sequence ID" value="KAJ1615288.1"/>
    <property type="molecule type" value="Genomic_DNA"/>
</dbReference>
<name>A0ABQ8PBE9_9CRYT</name>
<reference evidence="1" key="1">
    <citation type="submission" date="2022-10" db="EMBL/GenBank/DDBJ databases">
        <title>Adaptive evolution leads to modifications in subtelomeric GC content in a zoonotic Cryptosporidium species.</title>
        <authorList>
            <person name="Li J."/>
            <person name="Feng Y."/>
            <person name="Xiao L."/>
        </authorList>
    </citation>
    <scope>NUCLEOTIDE SEQUENCE</scope>
    <source>
        <strain evidence="1">25894</strain>
    </source>
</reference>
<comment type="caution">
    <text evidence="1">The sequence shown here is derived from an EMBL/GenBank/DDBJ whole genome shotgun (WGS) entry which is preliminary data.</text>
</comment>
<keyword evidence="2" id="KW-1185">Reference proteome</keyword>
<protein>
    <submittedName>
        <fullName evidence="1">Uncharacterized protein</fullName>
    </submittedName>
</protein>